<dbReference type="RefSeq" id="XP_010437499.1">
    <property type="nucleotide sequence ID" value="XM_010439197.2"/>
</dbReference>
<reference evidence="2" key="2">
    <citation type="submission" date="2025-08" db="UniProtKB">
        <authorList>
            <consortium name="RefSeq"/>
        </authorList>
    </citation>
    <scope>IDENTIFICATION</scope>
    <source>
        <tissue evidence="2">Leaf</tissue>
    </source>
</reference>
<protein>
    <submittedName>
        <fullName evidence="2">Uncharacterized protein LOC104721258</fullName>
    </submittedName>
</protein>
<accession>A0ABM0U8G5</accession>
<evidence type="ECO:0000313" key="1">
    <source>
        <dbReference type="Proteomes" id="UP000694864"/>
    </source>
</evidence>
<organism evidence="1 2">
    <name type="scientific">Camelina sativa</name>
    <name type="common">False flax</name>
    <name type="synonym">Myagrum sativum</name>
    <dbReference type="NCBI Taxonomy" id="90675"/>
    <lineage>
        <taxon>Eukaryota</taxon>
        <taxon>Viridiplantae</taxon>
        <taxon>Streptophyta</taxon>
        <taxon>Embryophyta</taxon>
        <taxon>Tracheophyta</taxon>
        <taxon>Spermatophyta</taxon>
        <taxon>Magnoliopsida</taxon>
        <taxon>eudicotyledons</taxon>
        <taxon>Gunneridae</taxon>
        <taxon>Pentapetalae</taxon>
        <taxon>rosids</taxon>
        <taxon>malvids</taxon>
        <taxon>Brassicales</taxon>
        <taxon>Brassicaceae</taxon>
        <taxon>Camelineae</taxon>
        <taxon>Camelina</taxon>
    </lineage>
</organism>
<dbReference type="Proteomes" id="UP000694864">
    <property type="component" value="Chromosome 11"/>
</dbReference>
<gene>
    <name evidence="2" type="primary">LOC104721258</name>
</gene>
<keyword evidence="1" id="KW-1185">Reference proteome</keyword>
<evidence type="ECO:0000313" key="2">
    <source>
        <dbReference type="RefSeq" id="XP_010437499.1"/>
    </source>
</evidence>
<sequence>MMNRTIFTKYGRRAFSAMASSRLSSSVKDAWKEQKGLGLFKAFLTGYSGHILFNLYKRREYWHKIDRTYDEAIKRADGVNAKLVEFQKAHKEAMRVILNGESTS</sequence>
<proteinExistence type="predicted"/>
<reference evidence="1" key="1">
    <citation type="journal article" date="2014" name="Nat. Commun.">
        <title>The emerging biofuel crop Camelina sativa retains a highly undifferentiated hexaploid genome structure.</title>
        <authorList>
            <person name="Kagale S."/>
            <person name="Koh C."/>
            <person name="Nixon J."/>
            <person name="Bollina V."/>
            <person name="Clarke W.E."/>
            <person name="Tuteja R."/>
            <person name="Spillane C."/>
            <person name="Robinson S.J."/>
            <person name="Links M.G."/>
            <person name="Clarke C."/>
            <person name="Higgins E.E."/>
            <person name="Huebert T."/>
            <person name="Sharpe A.G."/>
            <person name="Parkin I.A."/>
        </authorList>
    </citation>
    <scope>NUCLEOTIDE SEQUENCE [LARGE SCALE GENOMIC DNA]</scope>
    <source>
        <strain evidence="1">cv. DH55</strain>
    </source>
</reference>
<dbReference type="GeneID" id="104721258"/>
<name>A0ABM0U8G5_CAMSA</name>